<dbReference type="AlphaFoldDB" id="A0A1L6FAN6"/>
<reference evidence="2 3" key="1">
    <citation type="submission" date="2016-12" db="EMBL/GenBank/DDBJ databases">
        <title>Complete genome sequence of Thauera chlorobenzoica, a Betaproteobacterium degrading haloaromatics anaerobically to CO2 and halides.</title>
        <authorList>
            <person name="Goris T."/>
            <person name="Mergelsberg M."/>
            <person name="Boll M."/>
        </authorList>
    </citation>
    <scope>NUCLEOTIDE SEQUENCE [LARGE SCALE GENOMIC DNA]</scope>
    <source>
        <strain evidence="2 3">3CB1</strain>
    </source>
</reference>
<dbReference type="Proteomes" id="UP000185739">
    <property type="component" value="Chromosome"/>
</dbReference>
<keyword evidence="1" id="KW-1133">Transmembrane helix</keyword>
<keyword evidence="1" id="KW-0812">Transmembrane</keyword>
<organism evidence="2 3">
    <name type="scientific">Thauera chlorobenzoica</name>
    <dbReference type="NCBI Taxonomy" id="96773"/>
    <lineage>
        <taxon>Bacteria</taxon>
        <taxon>Pseudomonadati</taxon>
        <taxon>Pseudomonadota</taxon>
        <taxon>Betaproteobacteria</taxon>
        <taxon>Rhodocyclales</taxon>
        <taxon>Zoogloeaceae</taxon>
        <taxon>Thauera</taxon>
    </lineage>
</organism>
<evidence type="ECO:0000313" key="3">
    <source>
        <dbReference type="Proteomes" id="UP000185739"/>
    </source>
</evidence>
<evidence type="ECO:0000313" key="2">
    <source>
        <dbReference type="EMBL" id="APR03913.1"/>
    </source>
</evidence>
<dbReference type="KEGG" id="tcl:Tchl_1054"/>
<evidence type="ECO:0000256" key="1">
    <source>
        <dbReference type="SAM" id="Phobius"/>
    </source>
</evidence>
<gene>
    <name evidence="2" type="ORF">Tchl_1054</name>
</gene>
<feature type="transmembrane region" description="Helical" evidence="1">
    <location>
        <begin position="90"/>
        <end position="111"/>
    </location>
</feature>
<sequence>MPRRVCSGMVPAVHVEARCDIAIAPVRPHGARSATLPAWKRVAVRRGKQRDRRTRFYMKYVAAVLAGSCMCLSSAAAIAATPQEGTRASMLSIILVAGVMIVAVKLAIAFAKRKMEADIKAAQEKPGSDRSRP</sequence>
<name>A0A1L6FAN6_9RHOO</name>
<keyword evidence="1" id="KW-0472">Membrane</keyword>
<accession>A0A1L6FAN6</accession>
<feature type="transmembrane region" description="Helical" evidence="1">
    <location>
        <begin position="56"/>
        <end position="78"/>
    </location>
</feature>
<dbReference type="EMBL" id="CP018839">
    <property type="protein sequence ID" value="APR03913.1"/>
    <property type="molecule type" value="Genomic_DNA"/>
</dbReference>
<proteinExistence type="predicted"/>
<keyword evidence="3" id="KW-1185">Reference proteome</keyword>
<protein>
    <submittedName>
        <fullName evidence="2">Uncharacterized protein</fullName>
    </submittedName>
</protein>